<organism evidence="1 2">
    <name type="scientific">Microthyrium microscopicum</name>
    <dbReference type="NCBI Taxonomy" id="703497"/>
    <lineage>
        <taxon>Eukaryota</taxon>
        <taxon>Fungi</taxon>
        <taxon>Dikarya</taxon>
        <taxon>Ascomycota</taxon>
        <taxon>Pezizomycotina</taxon>
        <taxon>Dothideomycetes</taxon>
        <taxon>Dothideomycetes incertae sedis</taxon>
        <taxon>Microthyriales</taxon>
        <taxon>Microthyriaceae</taxon>
        <taxon>Microthyrium</taxon>
    </lineage>
</organism>
<reference evidence="1" key="1">
    <citation type="journal article" date="2020" name="Stud. Mycol.">
        <title>101 Dothideomycetes genomes: a test case for predicting lifestyles and emergence of pathogens.</title>
        <authorList>
            <person name="Haridas S."/>
            <person name="Albert R."/>
            <person name="Binder M."/>
            <person name="Bloem J."/>
            <person name="Labutti K."/>
            <person name="Salamov A."/>
            <person name="Andreopoulos B."/>
            <person name="Baker S."/>
            <person name="Barry K."/>
            <person name="Bills G."/>
            <person name="Bluhm B."/>
            <person name="Cannon C."/>
            <person name="Castanera R."/>
            <person name="Culley D."/>
            <person name="Daum C."/>
            <person name="Ezra D."/>
            <person name="Gonzalez J."/>
            <person name="Henrissat B."/>
            <person name="Kuo A."/>
            <person name="Liang C."/>
            <person name="Lipzen A."/>
            <person name="Lutzoni F."/>
            <person name="Magnuson J."/>
            <person name="Mondo S."/>
            <person name="Nolan M."/>
            <person name="Ohm R."/>
            <person name="Pangilinan J."/>
            <person name="Park H.-J."/>
            <person name="Ramirez L."/>
            <person name="Alfaro M."/>
            <person name="Sun H."/>
            <person name="Tritt A."/>
            <person name="Yoshinaga Y."/>
            <person name="Zwiers L.-H."/>
            <person name="Turgeon B."/>
            <person name="Goodwin S."/>
            <person name="Spatafora J."/>
            <person name="Crous P."/>
            <person name="Grigoriev I."/>
        </authorList>
    </citation>
    <scope>NUCLEOTIDE SEQUENCE</scope>
    <source>
        <strain evidence="1">CBS 115976</strain>
    </source>
</reference>
<accession>A0A6A6UB65</accession>
<dbReference type="EMBL" id="MU004236">
    <property type="protein sequence ID" value="KAF2668687.1"/>
    <property type="molecule type" value="Genomic_DNA"/>
</dbReference>
<name>A0A6A6UB65_9PEZI</name>
<gene>
    <name evidence="1" type="ORF">BT63DRAFT_283302</name>
</gene>
<proteinExistence type="predicted"/>
<keyword evidence="2" id="KW-1185">Reference proteome</keyword>
<dbReference type="AlphaFoldDB" id="A0A6A6UB65"/>
<evidence type="ECO:0000313" key="1">
    <source>
        <dbReference type="EMBL" id="KAF2668687.1"/>
    </source>
</evidence>
<evidence type="ECO:0000313" key="2">
    <source>
        <dbReference type="Proteomes" id="UP000799302"/>
    </source>
</evidence>
<sequence length="77" mass="8790">MQCDVGILISGWLAVGAGRLQHSSLLGSEDSLIGRLRQAHRRTYRNFSLVEWCIHIRYLAVTAFSLVIRWVYSLSIE</sequence>
<dbReference type="Proteomes" id="UP000799302">
    <property type="component" value="Unassembled WGS sequence"/>
</dbReference>
<protein>
    <submittedName>
        <fullName evidence="1">Uncharacterized protein</fullName>
    </submittedName>
</protein>